<sequence>MAPAAAGEQARPMRMPRLMYRNPLPADQTSLSSAHTSSSDTPSIEAAADQRLSTPSSTATSSPVHPKFDSRALSKTTTSASLASDASSSKDSKAPKKKKANGVLGFLSLKEPSHSALEQFAEQQRKLASEKGAVGNSIALGTVSPQKLPANIPKVNSKWDGVPESQRKSKDRDSLQRKRKSTASQATSKFSITPTGSSLRNGSVLSTSSDGSSRNPPNSIVSTANSSSHELSDFSLNQSTLGPRRDSGPSITSPEKSHSSMNSPSTTSLPEISYFFPDNPNPSGALSPSSPDSTPRGQQLITDVDDLVNTEVIFRRLSRNQAFLAGEAQEMVVPESHSFLLDNVEAPQVEDQSSDVDSYDDDDFTLPSPNSDGPMRSPTMNFSRPLSVQSGPLAPKPIHLPTIIPPSRRTPSGLPTLYEVSIASSHDVSADVLDSDEPRKSMDAASIATSVTPSVMSGSWYQSSRERLGLGGRIRKTDITPWESQ</sequence>
<evidence type="ECO:0000256" key="1">
    <source>
        <dbReference type="SAM" id="MobiDB-lite"/>
    </source>
</evidence>
<evidence type="ECO:0000313" key="2">
    <source>
        <dbReference type="EMBL" id="KAF2785595.1"/>
    </source>
</evidence>
<feature type="compositionally biased region" description="Low complexity" evidence="1">
    <location>
        <begin position="29"/>
        <end position="43"/>
    </location>
</feature>
<feature type="compositionally biased region" description="Polar residues" evidence="1">
    <location>
        <begin position="182"/>
        <end position="201"/>
    </location>
</feature>
<feature type="compositionally biased region" description="Acidic residues" evidence="1">
    <location>
        <begin position="352"/>
        <end position="364"/>
    </location>
</feature>
<dbReference type="Proteomes" id="UP000799757">
    <property type="component" value="Unassembled WGS sequence"/>
</dbReference>
<feature type="compositionally biased region" description="Low complexity" evidence="1">
    <location>
        <begin position="73"/>
        <end position="87"/>
    </location>
</feature>
<evidence type="ECO:0000313" key="3">
    <source>
        <dbReference type="Proteomes" id="UP000799757"/>
    </source>
</evidence>
<accession>A0A6A6WNX9</accession>
<feature type="compositionally biased region" description="Low complexity" evidence="1">
    <location>
        <begin position="53"/>
        <end position="63"/>
    </location>
</feature>
<gene>
    <name evidence="2" type="ORF">K505DRAFT_291046</name>
</gene>
<reference evidence="2" key="1">
    <citation type="journal article" date="2020" name="Stud. Mycol.">
        <title>101 Dothideomycetes genomes: a test case for predicting lifestyles and emergence of pathogens.</title>
        <authorList>
            <person name="Haridas S."/>
            <person name="Albert R."/>
            <person name="Binder M."/>
            <person name="Bloem J."/>
            <person name="Labutti K."/>
            <person name="Salamov A."/>
            <person name="Andreopoulos B."/>
            <person name="Baker S."/>
            <person name="Barry K."/>
            <person name="Bills G."/>
            <person name="Bluhm B."/>
            <person name="Cannon C."/>
            <person name="Castanera R."/>
            <person name="Culley D."/>
            <person name="Daum C."/>
            <person name="Ezra D."/>
            <person name="Gonzalez J."/>
            <person name="Henrissat B."/>
            <person name="Kuo A."/>
            <person name="Liang C."/>
            <person name="Lipzen A."/>
            <person name="Lutzoni F."/>
            <person name="Magnuson J."/>
            <person name="Mondo S."/>
            <person name="Nolan M."/>
            <person name="Ohm R."/>
            <person name="Pangilinan J."/>
            <person name="Park H.-J."/>
            <person name="Ramirez L."/>
            <person name="Alfaro M."/>
            <person name="Sun H."/>
            <person name="Tritt A."/>
            <person name="Yoshinaga Y."/>
            <person name="Zwiers L.-H."/>
            <person name="Turgeon B."/>
            <person name="Goodwin S."/>
            <person name="Spatafora J."/>
            <person name="Crous P."/>
            <person name="Grigoriev I."/>
        </authorList>
    </citation>
    <scope>NUCLEOTIDE SEQUENCE</scope>
    <source>
        <strain evidence="2">CBS 109.77</strain>
    </source>
</reference>
<dbReference type="AlphaFoldDB" id="A0A6A6WNX9"/>
<feature type="region of interest" description="Disordered" evidence="1">
    <location>
        <begin position="347"/>
        <end position="377"/>
    </location>
</feature>
<protein>
    <submittedName>
        <fullName evidence="2">Uncharacterized protein</fullName>
    </submittedName>
</protein>
<name>A0A6A6WNX9_9PLEO</name>
<feature type="region of interest" description="Disordered" evidence="1">
    <location>
        <begin position="1"/>
        <end position="99"/>
    </location>
</feature>
<feature type="compositionally biased region" description="Low complexity" evidence="1">
    <location>
        <begin position="203"/>
        <end position="213"/>
    </location>
</feature>
<organism evidence="2 3">
    <name type="scientific">Melanomma pulvis-pyrius CBS 109.77</name>
    <dbReference type="NCBI Taxonomy" id="1314802"/>
    <lineage>
        <taxon>Eukaryota</taxon>
        <taxon>Fungi</taxon>
        <taxon>Dikarya</taxon>
        <taxon>Ascomycota</taxon>
        <taxon>Pezizomycotina</taxon>
        <taxon>Dothideomycetes</taxon>
        <taxon>Pleosporomycetidae</taxon>
        <taxon>Pleosporales</taxon>
        <taxon>Melanommataceae</taxon>
        <taxon>Melanomma</taxon>
    </lineage>
</organism>
<feature type="compositionally biased region" description="Polar residues" evidence="1">
    <location>
        <begin position="214"/>
        <end position="241"/>
    </location>
</feature>
<feature type="region of interest" description="Disordered" evidence="1">
    <location>
        <begin position="140"/>
        <end position="298"/>
    </location>
</feature>
<keyword evidence="3" id="KW-1185">Reference proteome</keyword>
<dbReference type="OrthoDB" id="4117770at2759"/>
<proteinExistence type="predicted"/>
<feature type="compositionally biased region" description="Basic and acidic residues" evidence="1">
    <location>
        <begin position="165"/>
        <end position="176"/>
    </location>
</feature>
<feature type="compositionally biased region" description="Polar residues" evidence="1">
    <location>
        <begin position="281"/>
        <end position="298"/>
    </location>
</feature>
<feature type="non-terminal residue" evidence="2">
    <location>
        <position position="485"/>
    </location>
</feature>
<dbReference type="EMBL" id="MU002820">
    <property type="protein sequence ID" value="KAF2785595.1"/>
    <property type="molecule type" value="Genomic_DNA"/>
</dbReference>
<feature type="compositionally biased region" description="Low complexity" evidence="1">
    <location>
        <begin position="259"/>
        <end position="268"/>
    </location>
</feature>